<keyword evidence="4" id="KW-1185">Reference proteome</keyword>
<keyword evidence="1" id="KW-1133">Transmembrane helix</keyword>
<evidence type="ECO:0000313" key="5">
    <source>
        <dbReference type="Proteomes" id="UP000290588"/>
    </source>
</evidence>
<dbReference type="Proteomes" id="UP000262582">
    <property type="component" value="Chromosome"/>
</dbReference>
<reference evidence="3 5" key="1">
    <citation type="submission" date="2017-09" db="EMBL/GenBank/DDBJ databases">
        <title>Genomics of the genus Arcobacter.</title>
        <authorList>
            <person name="Perez-Cataluna A."/>
            <person name="Figueras M.J."/>
            <person name="Salas-Masso N."/>
        </authorList>
    </citation>
    <scope>NUCLEOTIDE SEQUENCE [LARGE SCALE GENOMIC DNA]</scope>
    <source>
        <strain evidence="3 5">CECT 7837</strain>
    </source>
</reference>
<gene>
    <name evidence="2" type="ORF">AELL_0809</name>
    <name evidence="3" type="ORF">CP962_06915</name>
</gene>
<dbReference type="EMBL" id="NXIG01000005">
    <property type="protein sequence ID" value="RXI31186.1"/>
    <property type="molecule type" value="Genomic_DNA"/>
</dbReference>
<dbReference type="KEGG" id="aell:AELL_0809"/>
<dbReference type="AlphaFoldDB" id="A0A347U6L0"/>
<dbReference type="EMBL" id="CP032097">
    <property type="protein sequence ID" value="AXX94488.1"/>
    <property type="molecule type" value="Genomic_DNA"/>
</dbReference>
<evidence type="ECO:0000313" key="2">
    <source>
        <dbReference type="EMBL" id="AXX94488.1"/>
    </source>
</evidence>
<dbReference type="OrthoDB" id="5344422at2"/>
<accession>A0A347U6L0</accession>
<feature type="transmembrane region" description="Helical" evidence="1">
    <location>
        <begin position="6"/>
        <end position="24"/>
    </location>
</feature>
<name>A0A347U6L0_9BACT</name>
<evidence type="ECO:0000313" key="4">
    <source>
        <dbReference type="Proteomes" id="UP000262582"/>
    </source>
</evidence>
<keyword evidence="1" id="KW-0812">Transmembrane</keyword>
<organism evidence="3 5">
    <name type="scientific">Arcobacter ellisii</name>
    <dbReference type="NCBI Taxonomy" id="913109"/>
    <lineage>
        <taxon>Bacteria</taxon>
        <taxon>Pseudomonadati</taxon>
        <taxon>Campylobacterota</taxon>
        <taxon>Epsilonproteobacteria</taxon>
        <taxon>Campylobacterales</taxon>
        <taxon>Arcobacteraceae</taxon>
        <taxon>Arcobacter</taxon>
    </lineage>
</organism>
<sequence length="178" mass="21158">MHFAIIGIIIVAILLLIVLIYLLMDDKKNIEKPNIKVNTPSLKIIKLNEMRFPKNIESMNINALSQACRVILDSYRALDYANKLPSAMDKIEWHTWQVSLLLYFLKTKNRLSIYNSDRFFHITILELNEEHRNRDIQRILNKYWNNANIEKDRDTLSRDVIWTARDVSIILYEILKEK</sequence>
<reference evidence="2 4" key="2">
    <citation type="submission" date="2018-08" db="EMBL/GenBank/DDBJ databases">
        <title>Complete genome of the Arcobacter ellisii type strain LMG 26155.</title>
        <authorList>
            <person name="Miller W.G."/>
            <person name="Yee E."/>
            <person name="Bono J.L."/>
        </authorList>
    </citation>
    <scope>NUCLEOTIDE SEQUENCE [LARGE SCALE GENOMIC DNA]</scope>
    <source>
        <strain evidence="2 4">LMG 26155</strain>
    </source>
</reference>
<keyword evidence="1" id="KW-0472">Membrane</keyword>
<evidence type="ECO:0000313" key="3">
    <source>
        <dbReference type="EMBL" id="RXI31186.1"/>
    </source>
</evidence>
<protein>
    <submittedName>
        <fullName evidence="3">Uncharacterized protein</fullName>
    </submittedName>
</protein>
<proteinExistence type="predicted"/>
<dbReference type="RefSeq" id="WP_118916716.1">
    <property type="nucleotide sequence ID" value="NZ_CP032097.1"/>
</dbReference>
<evidence type="ECO:0000256" key="1">
    <source>
        <dbReference type="SAM" id="Phobius"/>
    </source>
</evidence>
<dbReference type="Proteomes" id="UP000290588">
    <property type="component" value="Unassembled WGS sequence"/>
</dbReference>